<sequence>MTALAAETDHRVIGQPLRRREDPALLTGEARFLADLQVPGTLHLALVRSPYAHARIRSIDLAPALATPGVVAAFTGADLRGEWAGPLPCGWPVTPDMKQPAHLPLAAEVAHFAGDAVAVVVAESEYAAHDGAEAVVVDWEPLPAVVDLEEAAKDQTLVHPDLGTNVCYTWQLEPDAAAVERAFAEAAHTVSARFRQQRLIPSPMEPRGVLVVPQPFGGDFTVYSATQVPHILRVMLALTVGVPETSLRVVAPSVGGGFGSKLNVYAEEALALALARRLRRPVRWVEERSEHAVSTIQGRGQIQEIELAATAEGKVTAVRVRLLADMGAYLQLVTPGIPLLGAFLYAGVYDVPAYSFSCTALFTTLPPTDAYRGAGRPEATYAIERAMDLLAKKVGVGPEEIRRRNYIPADKFPYSSVAGLVYDSGNYAAALERCLERAGYAELRAEQARRRERGDRRQLGIGLSSYFEMCGLAPSRVLASLNYTAGGWEAATVRVLPTGKVQVVTGTSPHGQGHETCWAMIAADRLGVAPEDVEVLHSDTAVAPYGLDTYGSRSLAVGGSAIAVACDRVIEKARRIAAHQLEAAEEDVELVAGSFRVRGTPERQMPLAQVAFEAFTAHNLPEGLEPNLEASSHYDPTNFTFPFGTHLCVVELDTETGKVELVRYVAVDDCGVQVNPMIVEGQVHGGIVQGAAQALFEEASYDQDGTLRSASLLDYLVPSAAEVPSIETDHTVTPSPVNPLGVKGVGEAGTIGAAPAVMNAVLDALAPYGVEDLPMPATPERVWRAIHAGAAGSASAQGGSPA</sequence>
<dbReference type="SUPFAM" id="SSF56003">
    <property type="entry name" value="Molybdenum cofactor-binding domain"/>
    <property type="match status" value="1"/>
</dbReference>
<dbReference type="Gene3D" id="3.30.365.10">
    <property type="entry name" value="Aldehyde oxidase/xanthine dehydrogenase, molybdopterin binding domain"/>
    <property type="match status" value="4"/>
</dbReference>
<evidence type="ECO:0000259" key="3">
    <source>
        <dbReference type="SMART" id="SM01008"/>
    </source>
</evidence>
<dbReference type="Proteomes" id="UP001589788">
    <property type="component" value="Unassembled WGS sequence"/>
</dbReference>
<dbReference type="InterPro" id="IPR008274">
    <property type="entry name" value="AldOxase/xan_DH_MoCoBD1"/>
</dbReference>
<dbReference type="InterPro" id="IPR037165">
    <property type="entry name" value="AldOxase/xan_DH_Mopterin-bd_sf"/>
</dbReference>
<dbReference type="InterPro" id="IPR000674">
    <property type="entry name" value="Ald_Oxase/Xan_DH_a/b"/>
</dbReference>
<evidence type="ECO:0000256" key="2">
    <source>
        <dbReference type="ARBA" id="ARBA00023002"/>
    </source>
</evidence>
<dbReference type="RefSeq" id="WP_377787510.1">
    <property type="nucleotide sequence ID" value="NZ_JBHLYQ010000007.1"/>
</dbReference>
<accession>A0ABV6C207</accession>
<dbReference type="Gene3D" id="3.90.1170.50">
    <property type="entry name" value="Aldehyde oxidase/xanthine dehydrogenase, a/b hammerhead"/>
    <property type="match status" value="1"/>
</dbReference>
<keyword evidence="2" id="KW-0560">Oxidoreductase</keyword>
<dbReference type="InterPro" id="IPR016208">
    <property type="entry name" value="Ald_Oxase/xanthine_DH-like"/>
</dbReference>
<name>A0ABV6C207_9ACTN</name>
<evidence type="ECO:0000256" key="1">
    <source>
        <dbReference type="ARBA" id="ARBA00022505"/>
    </source>
</evidence>
<gene>
    <name evidence="4" type="ORF">ACFFRE_01650</name>
</gene>
<keyword evidence="5" id="KW-1185">Reference proteome</keyword>
<dbReference type="Pfam" id="PF20256">
    <property type="entry name" value="MoCoBD_2"/>
    <property type="match status" value="1"/>
</dbReference>
<organism evidence="4 5">
    <name type="scientific">Aciditerrimonas ferrireducens</name>
    <dbReference type="NCBI Taxonomy" id="667306"/>
    <lineage>
        <taxon>Bacteria</taxon>
        <taxon>Bacillati</taxon>
        <taxon>Actinomycetota</taxon>
        <taxon>Acidimicrobiia</taxon>
        <taxon>Acidimicrobiales</taxon>
        <taxon>Acidimicrobiaceae</taxon>
        <taxon>Aciditerrimonas</taxon>
    </lineage>
</organism>
<comment type="caution">
    <text evidence="4">The sequence shown here is derived from an EMBL/GenBank/DDBJ whole genome shotgun (WGS) entry which is preliminary data.</text>
</comment>
<dbReference type="InterPro" id="IPR036856">
    <property type="entry name" value="Ald_Oxase/Xan_DH_a/b_sf"/>
</dbReference>
<feature type="domain" description="Aldehyde oxidase/xanthine dehydrogenase a/b hammerhead" evidence="3">
    <location>
        <begin position="27"/>
        <end position="143"/>
    </location>
</feature>
<protein>
    <submittedName>
        <fullName evidence="4">Xanthine dehydrogenase family protein molybdopterin-binding subunit</fullName>
    </submittedName>
</protein>
<dbReference type="PANTHER" id="PTHR11908">
    <property type="entry name" value="XANTHINE DEHYDROGENASE"/>
    <property type="match status" value="1"/>
</dbReference>
<dbReference type="SUPFAM" id="SSF54665">
    <property type="entry name" value="CO dehydrogenase molybdoprotein N-domain-like"/>
    <property type="match status" value="1"/>
</dbReference>
<proteinExistence type="predicted"/>
<reference evidence="4 5" key="1">
    <citation type="submission" date="2024-09" db="EMBL/GenBank/DDBJ databases">
        <authorList>
            <person name="Sun Q."/>
            <person name="Mori K."/>
        </authorList>
    </citation>
    <scope>NUCLEOTIDE SEQUENCE [LARGE SCALE GENOMIC DNA]</scope>
    <source>
        <strain evidence="4 5">JCM 15389</strain>
    </source>
</reference>
<dbReference type="Pfam" id="PF02738">
    <property type="entry name" value="MoCoBD_1"/>
    <property type="match status" value="1"/>
</dbReference>
<dbReference type="PANTHER" id="PTHR11908:SF132">
    <property type="entry name" value="ALDEHYDE OXIDASE 1-RELATED"/>
    <property type="match status" value="1"/>
</dbReference>
<dbReference type="SMART" id="SM01008">
    <property type="entry name" value="Ald_Xan_dh_C"/>
    <property type="match status" value="1"/>
</dbReference>
<evidence type="ECO:0000313" key="4">
    <source>
        <dbReference type="EMBL" id="MFC0080861.1"/>
    </source>
</evidence>
<keyword evidence="1" id="KW-0500">Molybdenum</keyword>
<dbReference type="Pfam" id="PF01315">
    <property type="entry name" value="Ald_Xan_dh_C"/>
    <property type="match status" value="1"/>
</dbReference>
<evidence type="ECO:0000313" key="5">
    <source>
        <dbReference type="Proteomes" id="UP001589788"/>
    </source>
</evidence>
<dbReference type="InterPro" id="IPR046867">
    <property type="entry name" value="AldOxase/xan_DH_MoCoBD2"/>
</dbReference>
<dbReference type="EMBL" id="JBHLYQ010000007">
    <property type="protein sequence ID" value="MFC0080861.1"/>
    <property type="molecule type" value="Genomic_DNA"/>
</dbReference>